<gene>
    <name evidence="1" type="ORF">ENR23_04800</name>
</gene>
<dbReference type="AlphaFoldDB" id="A0A832I559"/>
<comment type="caution">
    <text evidence="1">The sequence shown here is derived from an EMBL/GenBank/DDBJ whole genome shotgun (WGS) entry which is preliminary data.</text>
</comment>
<dbReference type="EMBL" id="DSQF01000012">
    <property type="protein sequence ID" value="HGZ42738.1"/>
    <property type="molecule type" value="Genomic_DNA"/>
</dbReference>
<organism evidence="1">
    <name type="scientific">Eiseniibacteriota bacterium</name>
    <dbReference type="NCBI Taxonomy" id="2212470"/>
    <lineage>
        <taxon>Bacteria</taxon>
        <taxon>Candidatus Eiseniibacteriota</taxon>
    </lineage>
</organism>
<evidence type="ECO:0000313" key="1">
    <source>
        <dbReference type="EMBL" id="HGZ42738.1"/>
    </source>
</evidence>
<name>A0A832I559_UNCEI</name>
<proteinExistence type="predicted"/>
<protein>
    <submittedName>
        <fullName evidence="1">Uncharacterized protein</fullName>
    </submittedName>
</protein>
<accession>A0A832I559</accession>
<reference evidence="1" key="1">
    <citation type="journal article" date="2020" name="mSystems">
        <title>Genome- and Community-Level Interaction Insights into Carbon Utilization and Element Cycling Functions of Hydrothermarchaeota in Hydrothermal Sediment.</title>
        <authorList>
            <person name="Zhou Z."/>
            <person name="Liu Y."/>
            <person name="Xu W."/>
            <person name="Pan J."/>
            <person name="Luo Z.H."/>
            <person name="Li M."/>
        </authorList>
    </citation>
    <scope>NUCLEOTIDE SEQUENCE [LARGE SCALE GENOMIC DNA]</scope>
    <source>
        <strain evidence="1">SpSt-381</strain>
    </source>
</reference>
<sequence length="70" mass="8067">MSVQATYKQCNAIRAIAYRKLNQRPSDYLPDSDIVEFVNDQLHLDLDPQKPMRDQLTMESASDIINRLTA</sequence>